<gene>
    <name evidence="8" type="ORF">U473_11155</name>
</gene>
<dbReference type="FunFam" id="2.40.420.20:FF:000006">
    <property type="entry name" value="RND family efflux transporter MFP subunit"/>
    <property type="match status" value="1"/>
</dbReference>
<feature type="coiled-coil region" evidence="3">
    <location>
        <begin position="94"/>
        <end position="147"/>
    </location>
</feature>
<feature type="chain" id="PRO_5007466356" evidence="4">
    <location>
        <begin position="25"/>
        <end position="412"/>
    </location>
</feature>
<evidence type="ECO:0000259" key="5">
    <source>
        <dbReference type="Pfam" id="PF25881"/>
    </source>
</evidence>
<name>A0A135L681_9BACI</name>
<feature type="signal peptide" evidence="4">
    <location>
        <begin position="1"/>
        <end position="24"/>
    </location>
</feature>
<dbReference type="Pfam" id="PF25954">
    <property type="entry name" value="Beta-barrel_RND_2"/>
    <property type="match status" value="1"/>
</dbReference>
<dbReference type="PROSITE" id="PS51257">
    <property type="entry name" value="PROKAR_LIPOPROTEIN"/>
    <property type="match status" value="1"/>
</dbReference>
<comment type="similarity">
    <text evidence="1">Belongs to the membrane fusion protein (MFP) (TC 8.A.1) family.</text>
</comment>
<evidence type="ECO:0000259" key="6">
    <source>
        <dbReference type="Pfam" id="PF25954"/>
    </source>
</evidence>
<dbReference type="InterPro" id="IPR059052">
    <property type="entry name" value="HH_YbhG-like"/>
</dbReference>
<evidence type="ECO:0000313" key="8">
    <source>
        <dbReference type="EMBL" id="KXG44511.1"/>
    </source>
</evidence>
<organism evidence="8 9">
    <name type="scientific">Tepidibacillus decaturensis</name>
    <dbReference type="NCBI Taxonomy" id="1413211"/>
    <lineage>
        <taxon>Bacteria</taxon>
        <taxon>Bacillati</taxon>
        <taxon>Bacillota</taxon>
        <taxon>Bacilli</taxon>
        <taxon>Bacillales</taxon>
        <taxon>Bacillaceae</taxon>
        <taxon>Tepidibacillus</taxon>
    </lineage>
</organism>
<dbReference type="PRINTS" id="PR01490">
    <property type="entry name" value="RTXTOXIND"/>
</dbReference>
<reference evidence="8 9" key="1">
    <citation type="submission" date="2016-02" db="EMBL/GenBank/DDBJ databases">
        <title>Draft Genome for Tepidibacillus decaturensis nov. sp. Strain Z9, an Anaerobic, Moderately Thermophilic and Heterotrophic Bacterium from Deep Subsurface of the Illinois Basin, USA.</title>
        <authorList>
            <person name="Dong Y."/>
            <person name="Chang J.Y."/>
            <person name="Sanford R."/>
            <person name="Fouke B.W."/>
        </authorList>
    </citation>
    <scope>NUCLEOTIDE SEQUENCE [LARGE SCALE GENOMIC DNA]</scope>
    <source>
        <strain evidence="8 9">Z9</strain>
    </source>
</reference>
<evidence type="ECO:0000256" key="1">
    <source>
        <dbReference type="ARBA" id="ARBA00009477"/>
    </source>
</evidence>
<dbReference type="Gene3D" id="1.10.287.470">
    <property type="entry name" value="Helix hairpin bin"/>
    <property type="match status" value="2"/>
</dbReference>
<dbReference type="Gene3D" id="2.40.420.20">
    <property type="match status" value="1"/>
</dbReference>
<dbReference type="Gene3D" id="2.40.50.100">
    <property type="match status" value="2"/>
</dbReference>
<dbReference type="Pfam" id="PF25881">
    <property type="entry name" value="HH_YBHG"/>
    <property type="match status" value="1"/>
</dbReference>
<feature type="domain" description="CusB-like beta-barrel" evidence="6">
    <location>
        <begin position="262"/>
        <end position="332"/>
    </location>
</feature>
<comment type="caution">
    <text evidence="8">The sequence shown here is derived from an EMBL/GenBank/DDBJ whole genome shotgun (WGS) entry which is preliminary data.</text>
</comment>
<keyword evidence="9" id="KW-1185">Reference proteome</keyword>
<proteinExistence type="inferred from homology"/>
<feature type="domain" description="YknX-like C-terminal permuted SH3-like" evidence="7">
    <location>
        <begin position="340"/>
        <end position="406"/>
    </location>
</feature>
<dbReference type="OrthoDB" id="85226at2"/>
<evidence type="ECO:0000259" key="7">
    <source>
        <dbReference type="Pfam" id="PF25989"/>
    </source>
</evidence>
<dbReference type="RefSeq" id="WP_068726332.1">
    <property type="nucleotide sequence ID" value="NZ_LSKU01000001.1"/>
</dbReference>
<dbReference type="GO" id="GO:1990281">
    <property type="term" value="C:efflux pump complex"/>
    <property type="evidence" value="ECO:0007669"/>
    <property type="project" value="TreeGrafter"/>
</dbReference>
<dbReference type="AlphaFoldDB" id="A0A135L681"/>
<evidence type="ECO:0000313" key="9">
    <source>
        <dbReference type="Proteomes" id="UP000070352"/>
    </source>
</evidence>
<dbReference type="Proteomes" id="UP000070352">
    <property type="component" value="Unassembled WGS sequence"/>
</dbReference>
<evidence type="ECO:0000256" key="3">
    <source>
        <dbReference type="SAM" id="Coils"/>
    </source>
</evidence>
<dbReference type="Gene3D" id="2.40.30.170">
    <property type="match status" value="1"/>
</dbReference>
<dbReference type="NCBIfam" id="TIGR01730">
    <property type="entry name" value="RND_mfp"/>
    <property type="match status" value="1"/>
</dbReference>
<protein>
    <submittedName>
        <fullName evidence="8">Uncharacterized protein</fullName>
    </submittedName>
</protein>
<sequence>MQKLKGLLMMMVIPALLFTTVGCSKEEVVQQQAIPVQTVTIKPTTMANQTKLVGEITSNDEVLVSTKIPGKISKVYVNVGDSVKAGDLLFELENQDLKAAVEQAQKSLSIAQANLANIRNGARPQEREQTNQAVNQAKIQLDLATTNFERMKELFEADAVSKQQYDQALSGLQLAEAAYKSAVEKLSLVEEGASQDTIRAAEAQVGLAQANLKMAQAKLNDTRIHSPIDGRVGFVKFDSGEFVMQGNPVVQVLDDQMVTALVDVSEKEISSVHPQAQVQVEIPSAAIEPYTGVVTEVSPTIDPQTKVYPIKILINNLDGKIKSGMTANVLFTMERKEKIIAIPVDATFEELGEHYVYLVKDGKAVKTQVQTGITDGKQVEIIEGLKEGDSLIIKGQNMVKNGDLVNKGGEAL</sequence>
<dbReference type="InterPro" id="IPR006143">
    <property type="entry name" value="RND_pump_MFP"/>
</dbReference>
<keyword evidence="4" id="KW-0732">Signal</keyword>
<accession>A0A135L681</accession>
<evidence type="ECO:0000256" key="2">
    <source>
        <dbReference type="ARBA" id="ARBA00022448"/>
    </source>
</evidence>
<dbReference type="GO" id="GO:0015562">
    <property type="term" value="F:efflux transmembrane transporter activity"/>
    <property type="evidence" value="ECO:0007669"/>
    <property type="project" value="TreeGrafter"/>
</dbReference>
<dbReference type="InterPro" id="IPR058637">
    <property type="entry name" value="YknX-like_C"/>
</dbReference>
<keyword evidence="3" id="KW-0175">Coiled coil</keyword>
<dbReference type="STRING" id="1413211.U473_11155"/>
<dbReference type="SUPFAM" id="SSF111369">
    <property type="entry name" value="HlyD-like secretion proteins"/>
    <property type="match status" value="3"/>
</dbReference>
<dbReference type="PANTHER" id="PTHR30469">
    <property type="entry name" value="MULTIDRUG RESISTANCE PROTEIN MDTA"/>
    <property type="match status" value="1"/>
</dbReference>
<keyword evidence="2" id="KW-0813">Transport</keyword>
<feature type="domain" description="YbhG-like alpha-helical hairpin" evidence="5">
    <location>
        <begin position="93"/>
        <end position="221"/>
    </location>
</feature>
<dbReference type="EMBL" id="LSKU01000001">
    <property type="protein sequence ID" value="KXG44511.1"/>
    <property type="molecule type" value="Genomic_DNA"/>
</dbReference>
<dbReference type="Pfam" id="PF25989">
    <property type="entry name" value="YknX_C"/>
    <property type="match status" value="1"/>
</dbReference>
<dbReference type="InterPro" id="IPR058792">
    <property type="entry name" value="Beta-barrel_RND_2"/>
</dbReference>
<evidence type="ECO:0000256" key="4">
    <source>
        <dbReference type="SAM" id="SignalP"/>
    </source>
</evidence>